<dbReference type="GO" id="GO:0060261">
    <property type="term" value="P:positive regulation of transcription initiation by RNA polymerase II"/>
    <property type="evidence" value="ECO:0007669"/>
    <property type="project" value="EnsemblFungi"/>
</dbReference>
<dbReference type="HOGENOM" id="CLU_071875_0_0_1"/>
<sequence length="289" mass="32052">MNDLTLGHRKSSSLSLLGEPPSTSITNSNNIDSASGASPAITKVGIYSDLSQYEETLSRLIQSIDTYKPDKKIAQELIDIDSKLFNSLDSFVQYDRISSRLKDFEKQEKESTLKTKEILETLNECHNALNLLPTVDQVHFEMNTMLEQRKKINSSVLLDYATKLSKFTKIPPTFDKGSIGPNNFVWPAEDALRRGMLALAASHTDELTKIAGVEMSLSDDNSIALDEIKSVDAGEGPIPEKKDSSSRRGSYIFAGQSGKNAEHKNNEENKEEADNAVDLDLDLFNPDDF</sequence>
<comment type="function">
    <text evidence="8">Component of the Mediator complex, a coactivator involved in the regulated transcription of nearly all RNA polymerase II-dependent genes. Mediator functions as a bridge to convey information from gene-specific regulatory proteins to the basal RNA polymerase II transcription machinery. Mediator is recruited to promoters by direct interactions with regulatory proteins and serves as a scaffold for the assembly of a functional preinitiation complex with RNA polymerase II and the general transcription factors.</text>
</comment>
<dbReference type="Proteomes" id="UP000005220">
    <property type="component" value="Chromosome 7"/>
</dbReference>
<dbReference type="GO" id="GO:0032968">
    <property type="term" value="P:positive regulation of transcription elongation by RNA polymerase II"/>
    <property type="evidence" value="ECO:0007669"/>
    <property type="project" value="EnsemblFungi"/>
</dbReference>
<dbReference type="OrthoDB" id="1929813at2759"/>
<evidence type="ECO:0000256" key="4">
    <source>
        <dbReference type="ARBA" id="ARBA00023015"/>
    </source>
</evidence>
<keyword evidence="11" id="KW-1185">Reference proteome</keyword>
<evidence type="ECO:0000256" key="7">
    <source>
        <dbReference type="ARBA" id="ARBA00031257"/>
    </source>
</evidence>
<keyword evidence="8" id="KW-0010">Activator</keyword>
<dbReference type="eggNOG" id="ENOG502RXM0">
    <property type="taxonomic scope" value="Eukaryota"/>
</dbReference>
<feature type="region of interest" description="Disordered" evidence="9">
    <location>
        <begin position="233"/>
        <end position="289"/>
    </location>
</feature>
<reference evidence="10 11" key="1">
    <citation type="journal article" date="2011" name="Proc. Natl. Acad. Sci. U.S.A.">
        <title>Evolutionary erosion of yeast sex chromosomes by mating-type switching accidents.</title>
        <authorList>
            <person name="Gordon J.L."/>
            <person name="Armisen D."/>
            <person name="Proux-Wera E."/>
            <person name="Oheigeartaigh S.S."/>
            <person name="Byrne K.P."/>
            <person name="Wolfe K.H."/>
        </authorList>
    </citation>
    <scope>NUCLEOTIDE SEQUENCE [LARGE SCALE GENOMIC DNA]</scope>
    <source>
        <strain evidence="11">ATCC 22294 / BCRC 22015 / CBS 2517 / CECT 1963 / NBRC 1671 / NRRL Y-8276</strain>
    </source>
</reference>
<dbReference type="RefSeq" id="XP_003958418.1">
    <property type="nucleotide sequence ID" value="XM_003958369.1"/>
</dbReference>
<keyword evidence="6 8" id="KW-0539">Nucleus</keyword>
<name>H2AY33_KAZAF</name>
<evidence type="ECO:0000256" key="9">
    <source>
        <dbReference type="SAM" id="MobiDB-lite"/>
    </source>
</evidence>
<keyword evidence="5 8" id="KW-0804">Transcription</keyword>
<evidence type="ECO:0000256" key="5">
    <source>
        <dbReference type="ARBA" id="ARBA00023163"/>
    </source>
</evidence>
<comment type="subunit">
    <text evidence="8">Component of the Mediator complex.</text>
</comment>
<dbReference type="AlphaFoldDB" id="H2AY33"/>
<evidence type="ECO:0000256" key="6">
    <source>
        <dbReference type="ARBA" id="ARBA00023242"/>
    </source>
</evidence>
<dbReference type="EMBL" id="HE650827">
    <property type="protein sequence ID" value="CCF59283.1"/>
    <property type="molecule type" value="Genomic_DNA"/>
</dbReference>
<gene>
    <name evidence="10" type="primary">KAFR0G02500</name>
    <name evidence="8" type="synonym">MED4</name>
    <name evidence="10" type="ORF">KAFR_0G02500</name>
</gene>
<comment type="similarity">
    <text evidence="2 8">Belongs to the Mediator complex subunit 4 family.</text>
</comment>
<feature type="region of interest" description="Disordered" evidence="9">
    <location>
        <begin position="1"/>
        <end position="32"/>
    </location>
</feature>
<dbReference type="GO" id="GO:0016592">
    <property type="term" value="C:mediator complex"/>
    <property type="evidence" value="ECO:0007669"/>
    <property type="project" value="InterPro"/>
</dbReference>
<dbReference type="KEGG" id="kaf:KAFR_0G02500"/>
<dbReference type="PANTHER" id="PTHR13208">
    <property type="entry name" value="MEDIATOR OF RNA POLYMERASE II TRANSCRIPTION SUBUNIT 4"/>
    <property type="match status" value="1"/>
</dbReference>
<evidence type="ECO:0000313" key="11">
    <source>
        <dbReference type="Proteomes" id="UP000005220"/>
    </source>
</evidence>
<dbReference type="GO" id="GO:0003712">
    <property type="term" value="F:transcription coregulator activity"/>
    <property type="evidence" value="ECO:0007669"/>
    <property type="project" value="InterPro"/>
</dbReference>
<dbReference type="InterPro" id="IPR019258">
    <property type="entry name" value="Mediator_Med4"/>
</dbReference>
<dbReference type="Pfam" id="PF10018">
    <property type="entry name" value="Med4"/>
    <property type="match status" value="1"/>
</dbReference>
<organism evidence="10 11">
    <name type="scientific">Kazachstania africana (strain ATCC 22294 / BCRC 22015 / CBS 2517 / CECT 1963 / NBRC 1671 / NRRL Y-8276)</name>
    <name type="common">Yeast</name>
    <name type="synonym">Kluyveromyces africanus</name>
    <dbReference type="NCBI Taxonomy" id="1071382"/>
    <lineage>
        <taxon>Eukaryota</taxon>
        <taxon>Fungi</taxon>
        <taxon>Dikarya</taxon>
        <taxon>Ascomycota</taxon>
        <taxon>Saccharomycotina</taxon>
        <taxon>Saccharomycetes</taxon>
        <taxon>Saccharomycetales</taxon>
        <taxon>Saccharomycetaceae</taxon>
        <taxon>Kazachstania</taxon>
    </lineage>
</organism>
<evidence type="ECO:0000256" key="8">
    <source>
        <dbReference type="RuleBase" id="RU364141"/>
    </source>
</evidence>
<dbReference type="PANTHER" id="PTHR13208:SF2">
    <property type="entry name" value="MEDIATOR OF RNA POLYMERASE II TRANSCRIPTION SUBUNIT 4"/>
    <property type="match status" value="1"/>
</dbReference>
<dbReference type="InParanoid" id="H2AY33"/>
<feature type="compositionally biased region" description="Basic and acidic residues" evidence="9">
    <location>
        <begin position="233"/>
        <end position="246"/>
    </location>
</feature>
<dbReference type="GO" id="GO:0051123">
    <property type="term" value="P:RNA polymerase II preinitiation complex assembly"/>
    <property type="evidence" value="ECO:0007669"/>
    <property type="project" value="EnsemblFungi"/>
</dbReference>
<comment type="subcellular location">
    <subcellularLocation>
        <location evidence="1 8">Nucleus</location>
    </subcellularLocation>
</comment>
<evidence type="ECO:0000256" key="2">
    <source>
        <dbReference type="ARBA" id="ARBA00009626"/>
    </source>
</evidence>
<protein>
    <recommendedName>
        <fullName evidence="3 8">Mediator of RNA polymerase II transcription subunit 4</fullName>
    </recommendedName>
    <alternativeName>
        <fullName evidence="7 8">Mediator complex subunit 4</fullName>
    </alternativeName>
</protein>
<dbReference type="GO" id="GO:0034605">
    <property type="term" value="P:cellular response to heat"/>
    <property type="evidence" value="ECO:0007669"/>
    <property type="project" value="EnsemblFungi"/>
</dbReference>
<feature type="compositionally biased region" description="Acidic residues" evidence="9">
    <location>
        <begin position="269"/>
        <end position="289"/>
    </location>
</feature>
<dbReference type="GO" id="GO:0070847">
    <property type="term" value="C:core mediator complex"/>
    <property type="evidence" value="ECO:0007669"/>
    <property type="project" value="EnsemblFungi"/>
</dbReference>
<evidence type="ECO:0000256" key="1">
    <source>
        <dbReference type="ARBA" id="ARBA00004123"/>
    </source>
</evidence>
<dbReference type="GeneID" id="13887262"/>
<evidence type="ECO:0000313" key="10">
    <source>
        <dbReference type="EMBL" id="CCF59283.1"/>
    </source>
</evidence>
<dbReference type="FunCoup" id="H2AY33">
    <property type="interactions" value="316"/>
</dbReference>
<accession>H2AY33</accession>
<keyword evidence="4 8" id="KW-0805">Transcription regulation</keyword>
<proteinExistence type="inferred from homology"/>
<evidence type="ECO:0000256" key="3">
    <source>
        <dbReference type="ARBA" id="ARBA00020629"/>
    </source>
</evidence>
<feature type="compositionally biased region" description="Low complexity" evidence="9">
    <location>
        <begin position="12"/>
        <end position="31"/>
    </location>
</feature>
<dbReference type="STRING" id="1071382.H2AY33"/>
<dbReference type="GO" id="GO:0000979">
    <property type="term" value="F:RNA polymerase II core promoter sequence-specific DNA binding"/>
    <property type="evidence" value="ECO:0007669"/>
    <property type="project" value="EnsemblFungi"/>
</dbReference>